<dbReference type="AlphaFoldDB" id="A0A2V5H909"/>
<keyword evidence="2" id="KW-1185">Reference proteome</keyword>
<reference evidence="1 2" key="1">
    <citation type="submission" date="2018-02" db="EMBL/GenBank/DDBJ databases">
        <title>The genomes of Aspergillus section Nigri reveals drivers in fungal speciation.</title>
        <authorList>
            <consortium name="DOE Joint Genome Institute"/>
            <person name="Vesth T.C."/>
            <person name="Nybo J."/>
            <person name="Theobald S."/>
            <person name="Brandl J."/>
            <person name="Frisvad J.C."/>
            <person name="Nielsen K.F."/>
            <person name="Lyhne E.K."/>
            <person name="Kogle M.E."/>
            <person name="Kuo A."/>
            <person name="Riley R."/>
            <person name="Clum A."/>
            <person name="Nolan M."/>
            <person name="Lipzen A."/>
            <person name="Salamov A."/>
            <person name="Henrissat B."/>
            <person name="Wiebenga A."/>
            <person name="De vries R.P."/>
            <person name="Grigoriev I.V."/>
            <person name="Mortensen U.H."/>
            <person name="Andersen M.R."/>
            <person name="Baker S.E."/>
        </authorList>
    </citation>
    <scope>NUCLEOTIDE SEQUENCE [LARGE SCALE GENOMIC DNA]</scope>
    <source>
        <strain evidence="1 2">CBS 115571</strain>
    </source>
</reference>
<organism evidence="1 2">
    <name type="scientific">Aspergillus violaceofuscus (strain CBS 115571)</name>
    <dbReference type="NCBI Taxonomy" id="1450538"/>
    <lineage>
        <taxon>Eukaryota</taxon>
        <taxon>Fungi</taxon>
        <taxon>Dikarya</taxon>
        <taxon>Ascomycota</taxon>
        <taxon>Pezizomycotina</taxon>
        <taxon>Eurotiomycetes</taxon>
        <taxon>Eurotiomycetidae</taxon>
        <taxon>Eurotiales</taxon>
        <taxon>Aspergillaceae</taxon>
        <taxon>Aspergillus</taxon>
    </lineage>
</organism>
<evidence type="ECO:0000313" key="1">
    <source>
        <dbReference type="EMBL" id="PYI18702.1"/>
    </source>
</evidence>
<name>A0A2V5H909_ASPV1</name>
<evidence type="ECO:0000313" key="2">
    <source>
        <dbReference type="Proteomes" id="UP000249829"/>
    </source>
</evidence>
<dbReference type="EMBL" id="KZ825141">
    <property type="protein sequence ID" value="PYI18702.1"/>
    <property type="molecule type" value="Genomic_DNA"/>
</dbReference>
<proteinExistence type="predicted"/>
<gene>
    <name evidence="1" type="ORF">BO99DRAFT_159479</name>
</gene>
<sequence length="167" mass="18537">MHCSWRWGKSSGFWRSPHYSSYSTYCTVHCSDCTVPHLHHLEHSRCLELQSQPTTRAPHKTPPLLPGIATYIFPSTAPPQNPSCQSFRHIVGYCIHTSHDCLAVCSTSLRLQWKLAGRGIVQVVITSHKLALLSCLPVALVLIEADKDGFPWTIVLDNISMTGAAAF</sequence>
<protein>
    <submittedName>
        <fullName evidence="1">Uncharacterized protein</fullName>
    </submittedName>
</protein>
<dbReference type="Proteomes" id="UP000249829">
    <property type="component" value="Unassembled WGS sequence"/>
</dbReference>
<accession>A0A2V5H909</accession>